<dbReference type="Proteomes" id="UP000288805">
    <property type="component" value="Unassembled WGS sequence"/>
</dbReference>
<evidence type="ECO:0000256" key="15">
    <source>
        <dbReference type="ARBA" id="ARBA00023136"/>
    </source>
</evidence>
<keyword evidence="6 18" id="KW-0479">Metal-binding</keyword>
<evidence type="ECO:0000256" key="10">
    <source>
        <dbReference type="ARBA" id="ARBA00022840"/>
    </source>
</evidence>
<dbReference type="InterPro" id="IPR044492">
    <property type="entry name" value="P_typ_ATPase_HD_dom"/>
</dbReference>
<dbReference type="AlphaFoldDB" id="A0A438HLX7"/>
<sequence>MFCHQSDGAQFMKIFGSLYCTAWSRKWEVGLRNRHPWNKEMEINGKDELKLPLLQPLDGVVVTASQPRTIIDKKIKTVMFKIGNIACASCATSIESVLLELNGVESVMVSVLQGQAAVKYIPELITANAIKEAIKDAGFPVDELPEQEIAVCRLRIKGMACTSCSESVEHALSLVDGVKKAVVGLALEEAKVHFDPSITDFNHIVEAVEDAGFGADVINSGNDVNKVHLKLEGISSEEDINIIQSYLESVEGVNDVEMDLAENKVTVSYDPDLTGPRSLICCIEKAGTGLQFLPCNLVQPSKTKRNRTSTGNLDVQKPVYLELSIFNSSIYFCHGTSNASSLWELAGLQSSKHAYSWDALKMDPLHSDDFLKLNNLLALPVVDRFYVGSYHALRRRSANMEVLVALGTNAAYFYSVYIVIKALTTDMFEGNDFFETSAMLISFILLGKYLEVVAKGKTSDALAKLTDLAPDTAHLIALDDEDNVISDIEISTQLIQRNDILKIVPGEKVPVDGIVVNGQSHVNESMITGEARPIAKKPGDKVIGGTVNENGCILVKATHVGSETALSQIVQLVEVAQLARAPVQKLADQISRFFVPTEKLGSYPKHWMPKGMDGFELALQFAISVLVVACPCALGLATPTAVMVATGKGASLGVLIKGGNALEKAHKVKTIVFDKTGTLTVGKPVVVSAVLFSSFSMEEFCDMTTAAEANSEHPLAKAVVEYAKRLRQKFGPQTEQMTDIKEFEVHPGAGVSGKVGDKLVLVGNKRLMQDSSVPVSPEVENHISETENLARTCVLVAINGKVAGAFAVTDPVKPEAGRVISFLHSMDISTVMMTGDNWATATAIAKEVGIKEVYAETDPLGKAERIKNLQMKGMTVAMVGDGINDSPALVAADVGMAIGAGTDVAIEAADIVLIKSNLEDVITALDLSRKTMSRIRLNYVWALGYNVLAMPVAAGILFPLDGIRIPPWLAGACMAASSVSVVCSSLLLQSYKKPLHVEDARDMGLEVCLQNFLHCILSRTVSALHLPVYNFEDHQIVN</sequence>
<dbReference type="FunFam" id="3.30.70.100:FF:000001">
    <property type="entry name" value="ATPase copper transporting beta"/>
    <property type="match status" value="1"/>
</dbReference>
<dbReference type="InterPro" id="IPR023299">
    <property type="entry name" value="ATPase_P-typ_cyto_dom_N"/>
</dbReference>
<keyword evidence="10 18" id="KW-0067">ATP-binding</keyword>
<dbReference type="CDD" id="cd02094">
    <property type="entry name" value="P-type_ATPase_Cu-like"/>
    <property type="match status" value="1"/>
</dbReference>
<dbReference type="EMBL" id="QGNW01000204">
    <property type="protein sequence ID" value="RVW85454.1"/>
    <property type="molecule type" value="Genomic_DNA"/>
</dbReference>
<dbReference type="SUPFAM" id="SSF55008">
    <property type="entry name" value="HMA, heavy metal-associated domain"/>
    <property type="match status" value="3"/>
</dbReference>
<dbReference type="PROSITE" id="PS01047">
    <property type="entry name" value="HMA_1"/>
    <property type="match status" value="1"/>
</dbReference>
<feature type="transmembrane region" description="Helical" evidence="18">
    <location>
        <begin position="939"/>
        <end position="959"/>
    </location>
</feature>
<dbReference type="InterPro" id="IPR008250">
    <property type="entry name" value="ATPase_P-typ_transduc_dom_A_sf"/>
</dbReference>
<dbReference type="InterPro" id="IPR027256">
    <property type="entry name" value="P-typ_ATPase_IB"/>
</dbReference>
<dbReference type="Gene3D" id="3.30.70.100">
    <property type="match status" value="3"/>
</dbReference>
<evidence type="ECO:0000256" key="17">
    <source>
        <dbReference type="ARBA" id="ARBA00077729"/>
    </source>
</evidence>
<dbReference type="SUPFAM" id="SSF56784">
    <property type="entry name" value="HAD-like"/>
    <property type="match status" value="1"/>
</dbReference>
<dbReference type="NCBIfam" id="TIGR01525">
    <property type="entry name" value="ATPase-IB_hvy"/>
    <property type="match status" value="1"/>
</dbReference>
<dbReference type="InterPro" id="IPR023214">
    <property type="entry name" value="HAD_sf"/>
</dbReference>
<dbReference type="InterPro" id="IPR017969">
    <property type="entry name" value="Heavy-metal-associated_CS"/>
</dbReference>
<name>A0A438HLX7_VITVI</name>
<dbReference type="InterPro" id="IPR001757">
    <property type="entry name" value="P_typ_ATPase"/>
</dbReference>
<comment type="catalytic activity">
    <reaction evidence="16">
        <text>Cu(+)(in) + ATP + H2O = Cu(+)(out) + ADP + phosphate + H(+)</text>
        <dbReference type="Rhea" id="RHEA:25792"/>
        <dbReference type="ChEBI" id="CHEBI:15377"/>
        <dbReference type="ChEBI" id="CHEBI:15378"/>
        <dbReference type="ChEBI" id="CHEBI:30616"/>
        <dbReference type="ChEBI" id="CHEBI:43474"/>
        <dbReference type="ChEBI" id="CHEBI:49552"/>
        <dbReference type="ChEBI" id="CHEBI:456216"/>
        <dbReference type="EC" id="7.2.2.8"/>
    </reaction>
</comment>
<dbReference type="GO" id="GO:0005507">
    <property type="term" value="F:copper ion binding"/>
    <property type="evidence" value="ECO:0007669"/>
    <property type="project" value="InterPro"/>
</dbReference>
<comment type="similarity">
    <text evidence="2 18">Belongs to the cation transport ATPase (P-type) (TC 3.A.3) family. Type IB subfamily.</text>
</comment>
<feature type="domain" description="HMA" evidence="19">
    <location>
        <begin position="225"/>
        <end position="291"/>
    </location>
</feature>
<evidence type="ECO:0000256" key="18">
    <source>
        <dbReference type="RuleBase" id="RU362081"/>
    </source>
</evidence>
<dbReference type="SUPFAM" id="SSF81665">
    <property type="entry name" value="Calcium ATPase, transmembrane domain M"/>
    <property type="match status" value="1"/>
</dbReference>
<evidence type="ECO:0000256" key="13">
    <source>
        <dbReference type="ARBA" id="ARBA00023008"/>
    </source>
</evidence>
<dbReference type="PROSITE" id="PS50846">
    <property type="entry name" value="HMA_2"/>
    <property type="match status" value="3"/>
</dbReference>
<evidence type="ECO:0000256" key="2">
    <source>
        <dbReference type="ARBA" id="ARBA00006024"/>
    </source>
</evidence>
<dbReference type="FunFam" id="2.70.150.10:FF:000002">
    <property type="entry name" value="Copper-transporting ATPase 1, putative"/>
    <property type="match status" value="1"/>
</dbReference>
<evidence type="ECO:0000256" key="6">
    <source>
        <dbReference type="ARBA" id="ARBA00022723"/>
    </source>
</evidence>
<dbReference type="InterPro" id="IPR023298">
    <property type="entry name" value="ATPase_P-typ_TM_dom_sf"/>
</dbReference>
<comment type="caution">
    <text evidence="18">Lacks conserved residue(s) required for the propagation of feature annotation.</text>
</comment>
<keyword evidence="13" id="KW-0186">Copper</keyword>
<organism evidence="20 21">
    <name type="scientific">Vitis vinifera</name>
    <name type="common">Grape</name>
    <dbReference type="NCBI Taxonomy" id="29760"/>
    <lineage>
        <taxon>Eukaryota</taxon>
        <taxon>Viridiplantae</taxon>
        <taxon>Streptophyta</taxon>
        <taxon>Embryophyta</taxon>
        <taxon>Tracheophyta</taxon>
        <taxon>Spermatophyta</taxon>
        <taxon>Magnoliopsida</taxon>
        <taxon>eudicotyledons</taxon>
        <taxon>Gunneridae</taxon>
        <taxon>Pentapetalae</taxon>
        <taxon>rosids</taxon>
        <taxon>Vitales</taxon>
        <taxon>Vitaceae</taxon>
        <taxon>Viteae</taxon>
        <taxon>Vitis</taxon>
    </lineage>
</organism>
<dbReference type="GO" id="GO:0016020">
    <property type="term" value="C:membrane"/>
    <property type="evidence" value="ECO:0007669"/>
    <property type="project" value="UniProtKB-SubCell"/>
</dbReference>
<evidence type="ECO:0000256" key="11">
    <source>
        <dbReference type="ARBA" id="ARBA00022967"/>
    </source>
</evidence>
<dbReference type="InterPro" id="IPR036163">
    <property type="entry name" value="HMA_dom_sf"/>
</dbReference>
<evidence type="ECO:0000259" key="19">
    <source>
        <dbReference type="PROSITE" id="PS50846"/>
    </source>
</evidence>
<dbReference type="InterPro" id="IPR006122">
    <property type="entry name" value="HMA_Cu_ion-bd"/>
</dbReference>
<feature type="domain" description="HMA" evidence="19">
    <location>
        <begin position="76"/>
        <end position="142"/>
    </location>
</feature>
<comment type="subcellular location">
    <subcellularLocation>
        <location evidence="1">Membrane</location>
        <topology evidence="1">Multi-pass membrane protein</topology>
    </subcellularLocation>
</comment>
<dbReference type="Gene3D" id="3.40.1110.10">
    <property type="entry name" value="Calcium-transporting ATPase, cytoplasmic domain N"/>
    <property type="match status" value="2"/>
</dbReference>
<dbReference type="FunFam" id="3.30.70.100:FF:000033">
    <property type="entry name" value="Copper-transporting ATPase HMA5"/>
    <property type="match status" value="1"/>
</dbReference>
<keyword evidence="7" id="KW-0677">Repeat</keyword>
<dbReference type="GO" id="GO:0016887">
    <property type="term" value="F:ATP hydrolysis activity"/>
    <property type="evidence" value="ECO:0007669"/>
    <property type="project" value="InterPro"/>
</dbReference>
<dbReference type="NCBIfam" id="TIGR01494">
    <property type="entry name" value="ATPase_P-type"/>
    <property type="match status" value="1"/>
</dbReference>
<dbReference type="InterPro" id="IPR018303">
    <property type="entry name" value="ATPase_P-typ_P_site"/>
</dbReference>
<dbReference type="PRINTS" id="PR00119">
    <property type="entry name" value="CATATPASE"/>
</dbReference>
<gene>
    <name evidence="20" type="primary">HMA4_0</name>
    <name evidence="20" type="ORF">CK203_038991</name>
</gene>
<evidence type="ECO:0000256" key="14">
    <source>
        <dbReference type="ARBA" id="ARBA00023065"/>
    </source>
</evidence>
<dbReference type="Gene3D" id="2.70.150.10">
    <property type="entry name" value="Calcium-transporting ATPase, cytoplasmic transduction domain A"/>
    <property type="match status" value="1"/>
</dbReference>
<dbReference type="SUPFAM" id="SSF81653">
    <property type="entry name" value="Calcium ATPase, transduction domain A"/>
    <property type="match status" value="1"/>
</dbReference>
<dbReference type="InterPro" id="IPR036412">
    <property type="entry name" value="HAD-like_sf"/>
</dbReference>
<dbReference type="FunFam" id="3.40.50.1000:FF:000031">
    <property type="entry name" value="Probable copper-transporting ATPase HMA5"/>
    <property type="match status" value="1"/>
</dbReference>
<keyword evidence="5 18" id="KW-0812">Transmembrane</keyword>
<comment type="caution">
    <text evidence="20">The sequence shown here is derived from an EMBL/GenBank/DDBJ whole genome shotgun (WGS) entry which is preliminary data.</text>
</comment>
<keyword evidence="11" id="KW-1278">Translocase</keyword>
<keyword evidence="14" id="KW-0406">Ion transport</keyword>
<dbReference type="Pfam" id="PF00702">
    <property type="entry name" value="Hydrolase"/>
    <property type="match status" value="1"/>
</dbReference>
<evidence type="ECO:0000256" key="5">
    <source>
        <dbReference type="ARBA" id="ARBA00022692"/>
    </source>
</evidence>
<dbReference type="NCBIfam" id="TIGR00003">
    <property type="entry name" value="copper ion binding protein"/>
    <property type="match status" value="2"/>
</dbReference>
<reference evidence="20 21" key="1">
    <citation type="journal article" date="2018" name="PLoS Genet.">
        <title>Population sequencing reveals clonal diversity and ancestral inbreeding in the grapevine cultivar Chardonnay.</title>
        <authorList>
            <person name="Roach M.J."/>
            <person name="Johnson D.L."/>
            <person name="Bohlmann J."/>
            <person name="van Vuuren H.J."/>
            <person name="Jones S.J."/>
            <person name="Pretorius I.S."/>
            <person name="Schmidt S.A."/>
            <person name="Borneman A.R."/>
        </authorList>
    </citation>
    <scope>NUCLEOTIDE SEQUENCE [LARGE SCALE GENOMIC DNA]</scope>
    <source>
        <strain evidence="21">cv. Chardonnay</strain>
        <tissue evidence="20">Leaf</tissue>
    </source>
</reference>
<keyword evidence="15 18" id="KW-0472">Membrane</keyword>
<dbReference type="PROSITE" id="PS00154">
    <property type="entry name" value="ATPASE_E1_E2"/>
    <property type="match status" value="1"/>
</dbReference>
<dbReference type="InterPro" id="IPR059000">
    <property type="entry name" value="ATPase_P-type_domA"/>
</dbReference>
<keyword evidence="12 18" id="KW-1133">Transmembrane helix</keyword>
<keyword evidence="9" id="KW-0187">Copper transport</keyword>
<dbReference type="Gene3D" id="3.40.50.1000">
    <property type="entry name" value="HAD superfamily/HAD-like"/>
    <property type="match status" value="1"/>
</dbReference>
<dbReference type="PANTHER" id="PTHR46594:SF2">
    <property type="entry name" value="COPPER-TRANSPORTING ATPASE HMA4"/>
    <property type="match status" value="1"/>
</dbReference>
<proteinExistence type="inferred from homology"/>
<dbReference type="CDD" id="cd00371">
    <property type="entry name" value="HMA"/>
    <property type="match status" value="3"/>
</dbReference>
<dbReference type="Pfam" id="PF00403">
    <property type="entry name" value="HMA"/>
    <property type="match status" value="3"/>
</dbReference>
<dbReference type="GO" id="GO:0005524">
    <property type="term" value="F:ATP binding"/>
    <property type="evidence" value="ECO:0007669"/>
    <property type="project" value="UniProtKB-UniRule"/>
</dbReference>
<protein>
    <recommendedName>
        <fullName evidence="3">P-type Cu(+) transporter</fullName>
        <ecNumber evidence="3">7.2.2.8</ecNumber>
    </recommendedName>
    <alternativeName>
        <fullName evidence="17">Protein HEAVY METAL ATPASE 5</fullName>
    </alternativeName>
</protein>
<evidence type="ECO:0000256" key="1">
    <source>
        <dbReference type="ARBA" id="ARBA00004141"/>
    </source>
</evidence>
<dbReference type="PRINTS" id="PR00120">
    <property type="entry name" value="HATPASE"/>
</dbReference>
<dbReference type="SFLD" id="SFLDG00002">
    <property type="entry name" value="C1.7:_P-type_atpase_like"/>
    <property type="match status" value="1"/>
</dbReference>
<evidence type="ECO:0000256" key="7">
    <source>
        <dbReference type="ARBA" id="ARBA00022737"/>
    </source>
</evidence>
<evidence type="ECO:0000256" key="8">
    <source>
        <dbReference type="ARBA" id="ARBA00022741"/>
    </source>
</evidence>
<evidence type="ECO:0000313" key="21">
    <source>
        <dbReference type="Proteomes" id="UP000288805"/>
    </source>
</evidence>
<evidence type="ECO:0000256" key="16">
    <source>
        <dbReference type="ARBA" id="ARBA00049289"/>
    </source>
</evidence>
<evidence type="ECO:0000256" key="9">
    <source>
        <dbReference type="ARBA" id="ARBA00022796"/>
    </source>
</evidence>
<evidence type="ECO:0000256" key="3">
    <source>
        <dbReference type="ARBA" id="ARBA00012517"/>
    </source>
</evidence>
<feature type="transmembrane region" description="Helical" evidence="18">
    <location>
        <begin position="965"/>
        <end position="988"/>
    </location>
</feature>
<evidence type="ECO:0000256" key="12">
    <source>
        <dbReference type="ARBA" id="ARBA00022989"/>
    </source>
</evidence>
<evidence type="ECO:0000256" key="4">
    <source>
        <dbReference type="ARBA" id="ARBA00022448"/>
    </source>
</evidence>
<keyword evidence="8 18" id="KW-0547">Nucleotide-binding</keyword>
<keyword evidence="4" id="KW-0813">Transport</keyword>
<accession>A0A438HLX7</accession>
<dbReference type="GO" id="GO:0140581">
    <property type="term" value="F:P-type monovalent copper transporter activity"/>
    <property type="evidence" value="ECO:0007669"/>
    <property type="project" value="UniProtKB-EC"/>
</dbReference>
<dbReference type="PANTHER" id="PTHR46594">
    <property type="entry name" value="P-TYPE CATION-TRANSPORTING ATPASE"/>
    <property type="match status" value="1"/>
</dbReference>
<dbReference type="Pfam" id="PF00122">
    <property type="entry name" value="E1-E2_ATPase"/>
    <property type="match status" value="1"/>
</dbReference>
<feature type="domain" description="HMA" evidence="19">
    <location>
        <begin position="150"/>
        <end position="216"/>
    </location>
</feature>
<dbReference type="EC" id="7.2.2.8" evidence="3"/>
<dbReference type="SFLD" id="SFLDS00003">
    <property type="entry name" value="Haloacid_Dehalogenase"/>
    <property type="match status" value="1"/>
</dbReference>
<dbReference type="InterPro" id="IPR006121">
    <property type="entry name" value="HMA_dom"/>
</dbReference>
<evidence type="ECO:0000313" key="20">
    <source>
        <dbReference type="EMBL" id="RVW85454.1"/>
    </source>
</evidence>
<dbReference type="SFLD" id="SFLDF00027">
    <property type="entry name" value="p-type_atpase"/>
    <property type="match status" value="1"/>
</dbReference>